<feature type="transmembrane region" description="Helical" evidence="9">
    <location>
        <begin position="298"/>
        <end position="321"/>
    </location>
</feature>
<proteinExistence type="predicted"/>
<evidence type="ECO:0000256" key="2">
    <source>
        <dbReference type="ARBA" id="ARBA00004760"/>
    </source>
</evidence>
<keyword evidence="5 10" id="KW-0808">Transferase</keyword>
<dbReference type="EMBL" id="AQPH01000010">
    <property type="protein sequence ID" value="EPY02684.1"/>
    <property type="molecule type" value="Genomic_DNA"/>
</dbReference>
<dbReference type="InterPro" id="IPR029044">
    <property type="entry name" value="Nucleotide-diphossugar_trans"/>
</dbReference>
<dbReference type="InterPro" id="IPR017835">
    <property type="entry name" value="Hopen-assoc_HpnI"/>
</dbReference>
<evidence type="ECO:0000256" key="3">
    <source>
        <dbReference type="ARBA" id="ARBA00004991"/>
    </source>
</evidence>
<dbReference type="Proteomes" id="UP000015350">
    <property type="component" value="Unassembled WGS sequence"/>
</dbReference>
<evidence type="ECO:0000256" key="8">
    <source>
        <dbReference type="ARBA" id="ARBA00023136"/>
    </source>
</evidence>
<dbReference type="NCBIfam" id="TIGR03472">
    <property type="entry name" value="HpnI"/>
    <property type="match status" value="1"/>
</dbReference>
<evidence type="ECO:0000256" key="9">
    <source>
        <dbReference type="SAM" id="Phobius"/>
    </source>
</evidence>
<dbReference type="eggNOG" id="COG1215">
    <property type="taxonomic scope" value="Bacteria"/>
</dbReference>
<evidence type="ECO:0000256" key="1">
    <source>
        <dbReference type="ARBA" id="ARBA00004141"/>
    </source>
</evidence>
<keyword evidence="7 9" id="KW-1133">Transmembrane helix</keyword>
<dbReference type="PANTHER" id="PTHR12726:SF0">
    <property type="entry name" value="CERAMIDE GLUCOSYLTRANSFERASE"/>
    <property type="match status" value="1"/>
</dbReference>
<dbReference type="STRING" id="1316936.K678_04407"/>
<comment type="pathway">
    <text evidence="3">Sphingolipid metabolism.</text>
</comment>
<dbReference type="OrthoDB" id="9814255at2"/>
<protein>
    <submittedName>
        <fullName evidence="10">Hopanoid biosynthesis associated glycosyl transferase protein HpnI</fullName>
    </submittedName>
</protein>
<dbReference type="PANTHER" id="PTHR12726">
    <property type="entry name" value="CERAMIDE GLUCOSYLTRANSFERASE"/>
    <property type="match status" value="1"/>
</dbReference>
<organism evidence="10 11">
    <name type="scientific">Magnetospirillum fulvum MGU-K5</name>
    <dbReference type="NCBI Taxonomy" id="1316936"/>
    <lineage>
        <taxon>Bacteria</taxon>
        <taxon>Pseudomonadati</taxon>
        <taxon>Pseudomonadota</taxon>
        <taxon>Alphaproteobacteria</taxon>
        <taxon>Rhodospirillales</taxon>
        <taxon>Rhodospirillaceae</taxon>
        <taxon>Magnetospirillum</taxon>
    </lineage>
</organism>
<evidence type="ECO:0000256" key="6">
    <source>
        <dbReference type="ARBA" id="ARBA00022692"/>
    </source>
</evidence>
<comment type="subcellular location">
    <subcellularLocation>
        <location evidence="1">Membrane</location>
        <topology evidence="1">Multi-pass membrane protein</topology>
    </subcellularLocation>
</comment>
<accession>S9SD62</accession>
<dbReference type="PATRIC" id="fig|1316936.3.peg.880"/>
<evidence type="ECO:0000313" key="11">
    <source>
        <dbReference type="Proteomes" id="UP000015350"/>
    </source>
</evidence>
<dbReference type="SUPFAM" id="SSF53448">
    <property type="entry name" value="Nucleotide-diphospho-sugar transferases"/>
    <property type="match status" value="1"/>
</dbReference>
<evidence type="ECO:0000256" key="5">
    <source>
        <dbReference type="ARBA" id="ARBA00022679"/>
    </source>
</evidence>
<dbReference type="AlphaFoldDB" id="S9SD62"/>
<comment type="caution">
    <text evidence="10">The sequence shown here is derived from an EMBL/GenBank/DDBJ whole genome shotgun (WGS) entry which is preliminary data.</text>
</comment>
<dbReference type="GO" id="GO:0008120">
    <property type="term" value="F:ceramide glucosyltransferase activity"/>
    <property type="evidence" value="ECO:0007669"/>
    <property type="project" value="TreeGrafter"/>
</dbReference>
<dbReference type="GO" id="GO:0016020">
    <property type="term" value="C:membrane"/>
    <property type="evidence" value="ECO:0007669"/>
    <property type="project" value="UniProtKB-SubCell"/>
</dbReference>
<dbReference type="InterPro" id="IPR025993">
    <property type="entry name" value="Ceramide_glucosylTrfase"/>
</dbReference>
<gene>
    <name evidence="10" type="ORF">K678_04407</name>
</gene>
<evidence type="ECO:0000313" key="10">
    <source>
        <dbReference type="EMBL" id="EPY02684.1"/>
    </source>
</evidence>
<evidence type="ECO:0000256" key="4">
    <source>
        <dbReference type="ARBA" id="ARBA00022676"/>
    </source>
</evidence>
<keyword evidence="4" id="KW-0328">Glycosyltransferase</keyword>
<dbReference type="RefSeq" id="WP_021131249.1">
    <property type="nucleotide sequence ID" value="NZ_AQPH01000010.1"/>
</dbReference>
<dbReference type="Gene3D" id="3.90.550.10">
    <property type="entry name" value="Spore Coat Polysaccharide Biosynthesis Protein SpsA, Chain A"/>
    <property type="match status" value="1"/>
</dbReference>
<keyword evidence="8 9" id="KW-0472">Membrane</keyword>
<dbReference type="GO" id="GO:0006679">
    <property type="term" value="P:glucosylceramide biosynthetic process"/>
    <property type="evidence" value="ECO:0007669"/>
    <property type="project" value="TreeGrafter"/>
</dbReference>
<dbReference type="Pfam" id="PF13506">
    <property type="entry name" value="Glyco_transf_21"/>
    <property type="match status" value="1"/>
</dbReference>
<sequence length="388" mass="43025">MAFWNVEAVDLGLVLTASTGWAFLGLSLRQALNFKERRKAPANGETPPVSVMKPLCGSEPRLYECLRSFCDQDYPEYQIVFGLHKADDPAVAVVDRLRAEFPDRDITLVCNDAVHGSNLKISNLINMMSACRHDYLVVSDSDVKIGRDGLRSIVDPMVKDDGIGAVSCLYTGQATAGWVSRLGELNINGWIIPSVLLDKSINNIDCALGAVLLLRRRALESIGGFAAVTDHLADDHEIGDLMTRAGWRVHLSHFTVATMVDETSLLALIRHEIRWAQTVWVTRPLDHVLSVATCLLPIYLLQLALFPSIVGAVAVVLYLLLRFILTATLNRRISFARPMPLWLVPVRECLCFVVWAACMTSRKIVWRGQSFRLLGCGRLVPAYEAKQG</sequence>
<keyword evidence="6 9" id="KW-0812">Transmembrane</keyword>
<dbReference type="CDD" id="cd02520">
    <property type="entry name" value="Glucosylceramide_synthase"/>
    <property type="match status" value="1"/>
</dbReference>
<comment type="pathway">
    <text evidence="2">Lipid metabolism; sphingolipid metabolism.</text>
</comment>
<name>S9SD62_MAGFU</name>
<evidence type="ECO:0000256" key="7">
    <source>
        <dbReference type="ARBA" id="ARBA00022989"/>
    </source>
</evidence>
<reference evidence="10 11" key="1">
    <citation type="submission" date="2013-04" db="EMBL/GenBank/DDBJ databases">
        <authorList>
            <person name="Kuznetsov B."/>
            <person name="Ivanovsky R."/>
        </authorList>
    </citation>
    <scope>NUCLEOTIDE SEQUENCE [LARGE SCALE GENOMIC DNA]</scope>
    <source>
        <strain evidence="10 11">MGU-K5</strain>
    </source>
</reference>